<dbReference type="EMBL" id="PEXE01000022">
    <property type="protein sequence ID" value="PIU28612.1"/>
    <property type="molecule type" value="Genomic_DNA"/>
</dbReference>
<evidence type="ECO:0000256" key="1">
    <source>
        <dbReference type="ARBA" id="ARBA00022980"/>
    </source>
</evidence>
<evidence type="ECO:0000313" key="4">
    <source>
        <dbReference type="EMBL" id="PIU28612.1"/>
    </source>
</evidence>
<dbReference type="PANTHER" id="PTHR12919:SF20">
    <property type="entry name" value="SMALL RIBOSOMAL SUBUNIT PROTEIN BS16M"/>
    <property type="match status" value="1"/>
</dbReference>
<evidence type="ECO:0000256" key="2">
    <source>
        <dbReference type="ARBA" id="ARBA00023274"/>
    </source>
</evidence>
<dbReference type="AlphaFoldDB" id="A0A2M6YEN6"/>
<dbReference type="GO" id="GO:0005737">
    <property type="term" value="C:cytoplasm"/>
    <property type="evidence" value="ECO:0007669"/>
    <property type="project" value="UniProtKB-ARBA"/>
</dbReference>
<evidence type="ECO:0000256" key="3">
    <source>
        <dbReference type="ARBA" id="ARBA00035310"/>
    </source>
</evidence>
<dbReference type="Gene3D" id="3.30.1320.10">
    <property type="match status" value="1"/>
</dbReference>
<keyword evidence="2" id="KW-0687">Ribonucleoprotein</keyword>
<dbReference type="HAMAP" id="MF_00385">
    <property type="entry name" value="Ribosomal_bS16"/>
    <property type="match status" value="1"/>
</dbReference>
<dbReference type="GO" id="GO:0006412">
    <property type="term" value="P:translation"/>
    <property type="evidence" value="ECO:0007669"/>
    <property type="project" value="InterPro"/>
</dbReference>
<gene>
    <name evidence="4" type="primary">rpsP</name>
    <name evidence="4" type="ORF">COT08_00890</name>
</gene>
<feature type="non-terminal residue" evidence="4">
    <location>
        <position position="81"/>
    </location>
</feature>
<dbReference type="Proteomes" id="UP000231669">
    <property type="component" value="Unassembled WGS sequence"/>
</dbReference>
<dbReference type="NCBIfam" id="TIGR00002">
    <property type="entry name" value="S16"/>
    <property type="match status" value="1"/>
</dbReference>
<organism evidence="4 5">
    <name type="scientific">Candidatus Woesebacteria bacterium CG07_land_8_20_14_0_80_44_9</name>
    <dbReference type="NCBI Taxonomy" id="1975058"/>
    <lineage>
        <taxon>Bacteria</taxon>
        <taxon>Candidatus Woeseibacteriota</taxon>
    </lineage>
</organism>
<dbReference type="SUPFAM" id="SSF54565">
    <property type="entry name" value="Ribosomal protein S16"/>
    <property type="match status" value="1"/>
</dbReference>
<dbReference type="Pfam" id="PF00886">
    <property type="entry name" value="Ribosomal_S16"/>
    <property type="match status" value="1"/>
</dbReference>
<dbReference type="PANTHER" id="PTHR12919">
    <property type="entry name" value="30S RIBOSOMAL PROTEIN S16"/>
    <property type="match status" value="1"/>
</dbReference>
<reference evidence="5" key="1">
    <citation type="submission" date="2017-09" db="EMBL/GenBank/DDBJ databases">
        <title>Depth-based differentiation of microbial function through sediment-hosted aquifers and enrichment of novel symbionts in the deep terrestrial subsurface.</title>
        <authorList>
            <person name="Probst A.J."/>
            <person name="Ladd B."/>
            <person name="Jarett J.K."/>
            <person name="Geller-Mcgrath D.E."/>
            <person name="Sieber C.M.K."/>
            <person name="Emerson J.B."/>
            <person name="Anantharaman K."/>
            <person name="Thomas B.C."/>
            <person name="Malmstrom R."/>
            <person name="Stieglmeier M."/>
            <person name="Klingl A."/>
            <person name="Woyke T."/>
            <person name="Ryan C.M."/>
            <person name="Banfield J.F."/>
        </authorList>
    </citation>
    <scope>NUCLEOTIDE SEQUENCE [LARGE SCALE GENOMIC DNA]</scope>
</reference>
<accession>A0A2M6YEN6</accession>
<evidence type="ECO:0000313" key="5">
    <source>
        <dbReference type="Proteomes" id="UP000231669"/>
    </source>
</evidence>
<comment type="caution">
    <text evidence="4">The sequence shown here is derived from an EMBL/GenBank/DDBJ whole genome shotgun (WGS) entry which is preliminary data.</text>
</comment>
<name>A0A2M6YEN6_9BACT</name>
<dbReference type="InterPro" id="IPR000307">
    <property type="entry name" value="Ribosomal_bS16"/>
</dbReference>
<protein>
    <recommendedName>
        <fullName evidence="3">30S ribosomal protein S16</fullName>
    </recommendedName>
</protein>
<keyword evidence="1 4" id="KW-0689">Ribosomal protein</keyword>
<sequence>MKMVKIRLSRGGVRRDPFYRIVVIDERKQIRGKVLAIAGSWFPRKKTIKINKTVLEKWLKMGAKLSPAVAKLVKEKNERAS</sequence>
<dbReference type="GO" id="GO:0015935">
    <property type="term" value="C:small ribosomal subunit"/>
    <property type="evidence" value="ECO:0007669"/>
    <property type="project" value="TreeGrafter"/>
</dbReference>
<proteinExistence type="inferred from homology"/>
<dbReference type="GO" id="GO:0003735">
    <property type="term" value="F:structural constituent of ribosome"/>
    <property type="evidence" value="ECO:0007669"/>
    <property type="project" value="InterPro"/>
</dbReference>
<dbReference type="InterPro" id="IPR023803">
    <property type="entry name" value="Ribosomal_bS16_dom_sf"/>
</dbReference>